<evidence type="ECO:0000313" key="3">
    <source>
        <dbReference type="EMBL" id="QNP45079.1"/>
    </source>
</evidence>
<feature type="compositionally biased region" description="Basic and acidic residues" evidence="1">
    <location>
        <begin position="187"/>
        <end position="210"/>
    </location>
</feature>
<name>A0ABX6T5F4_9SPHN</name>
<proteinExistence type="predicted"/>
<evidence type="ECO:0000313" key="4">
    <source>
        <dbReference type="Proteomes" id="UP000516105"/>
    </source>
</evidence>
<gene>
    <name evidence="3" type="ORF">H9L14_10375</name>
</gene>
<reference evidence="3 4" key="1">
    <citation type="submission" date="2020-08" db="EMBL/GenBank/DDBJ databases">
        <title>Genome sequence of Sphingomonas sediminicola KACC 15039T.</title>
        <authorList>
            <person name="Hyun D.-W."/>
            <person name="Bae J.-W."/>
        </authorList>
    </citation>
    <scope>NUCLEOTIDE SEQUENCE [LARGE SCALE GENOMIC DNA]</scope>
    <source>
        <strain evidence="3 4">KACC 15039</strain>
    </source>
</reference>
<dbReference type="EMBL" id="CP060782">
    <property type="protein sequence ID" value="QNP45079.1"/>
    <property type="molecule type" value="Genomic_DNA"/>
</dbReference>
<keyword evidence="4" id="KW-1185">Reference proteome</keyword>
<sequence>MSARSFRSVFMVATCAGAALTCYLVSLNVASERASLEDVETKIVLAQRDIRLLQTEIGTRGRMAQLERWNVKVLALSAPSADQFLEGGFQLARLGRPEPTQAVEAPVVLASAPAPHPQSAPLEEGEPVADGAGVSLPAAKLMREASLRVPIRETMPVAETAPLPKPHKVSESVVKPPSARIATPAKTSERKPVKAAEAKPESKEKKAGDKALEAFAKPVTKPIRVARVDPLAPLPTAAKSKKMTKESGTAR</sequence>
<keyword evidence="2" id="KW-0732">Signal</keyword>
<organism evidence="3 4">
    <name type="scientific">Sphingomonas sediminicola</name>
    <dbReference type="NCBI Taxonomy" id="386874"/>
    <lineage>
        <taxon>Bacteria</taxon>
        <taxon>Pseudomonadati</taxon>
        <taxon>Pseudomonadota</taxon>
        <taxon>Alphaproteobacteria</taxon>
        <taxon>Sphingomonadales</taxon>
        <taxon>Sphingomonadaceae</taxon>
        <taxon>Sphingomonas</taxon>
    </lineage>
</organism>
<feature type="region of interest" description="Disordered" evidence="1">
    <location>
        <begin position="161"/>
        <end position="210"/>
    </location>
</feature>
<dbReference type="Proteomes" id="UP000516105">
    <property type="component" value="Chromosome"/>
</dbReference>
<accession>A0ABX6T5F4</accession>
<evidence type="ECO:0000256" key="1">
    <source>
        <dbReference type="SAM" id="MobiDB-lite"/>
    </source>
</evidence>
<feature type="chain" id="PRO_5046758810" description="Cell division protein FtsL" evidence="2">
    <location>
        <begin position="19"/>
        <end position="251"/>
    </location>
</feature>
<feature type="region of interest" description="Disordered" evidence="1">
    <location>
        <begin position="229"/>
        <end position="251"/>
    </location>
</feature>
<evidence type="ECO:0000256" key="2">
    <source>
        <dbReference type="SAM" id="SignalP"/>
    </source>
</evidence>
<feature type="signal peptide" evidence="2">
    <location>
        <begin position="1"/>
        <end position="18"/>
    </location>
</feature>
<protein>
    <recommendedName>
        <fullName evidence="5">Cell division protein FtsL</fullName>
    </recommendedName>
</protein>
<evidence type="ECO:0008006" key="5">
    <source>
        <dbReference type="Google" id="ProtNLM"/>
    </source>
</evidence>
<dbReference type="RefSeq" id="WP_187708035.1">
    <property type="nucleotide sequence ID" value="NZ_CP060782.1"/>
</dbReference>